<dbReference type="EMBL" id="JAATLM010000001">
    <property type="protein sequence ID" value="NIZ69314.1"/>
    <property type="molecule type" value="Genomic_DNA"/>
</dbReference>
<dbReference type="Proteomes" id="UP000778951">
    <property type="component" value="Unassembled WGS sequence"/>
</dbReference>
<evidence type="ECO:0000313" key="1">
    <source>
        <dbReference type="EMBL" id="NIZ69314.1"/>
    </source>
</evidence>
<accession>A0A968GHY9</accession>
<keyword evidence="2" id="KW-1185">Reference proteome</keyword>
<dbReference type="AlphaFoldDB" id="A0A968GHY9"/>
<evidence type="ECO:0000313" key="2">
    <source>
        <dbReference type="Proteomes" id="UP000778951"/>
    </source>
</evidence>
<proteinExistence type="predicted"/>
<sequence length="139" mass="15757">MSKQLIQQVIDYLSPALGGAVLLHTPDIQSVASLETVTGAYYITIEKMKKNPDPDSYQVEVSLFVPASDFFDFEGDLLPYSYLIQNRTADYNRIKVGTKVYMHQVISMRVANDSEAIKHQQTRIKVNGRQFQVNIKKGE</sequence>
<gene>
    <name evidence="1" type="ORF">HCT48_03680</name>
</gene>
<protein>
    <submittedName>
        <fullName evidence="1">Uncharacterized protein</fullName>
    </submittedName>
</protein>
<dbReference type="RefSeq" id="WP_167695408.1">
    <property type="nucleotide sequence ID" value="NZ_CP118181.1"/>
</dbReference>
<comment type="caution">
    <text evidence="1">The sequence shown here is derived from an EMBL/GenBank/DDBJ whole genome shotgun (WGS) entry which is preliminary data.</text>
</comment>
<reference evidence="1" key="1">
    <citation type="submission" date="2020-03" db="EMBL/GenBank/DDBJ databases">
        <title>Spirochaetal bacteria isolated from arthropods constitute a novel genus Entomospira genus novum within the order Spirochaetales.</title>
        <authorList>
            <person name="Grana-Miraglia L."/>
            <person name="Sikutova S."/>
            <person name="Fingerle V."/>
            <person name="Sing A."/>
            <person name="Castillo-Ramirez S."/>
            <person name="Margos G."/>
            <person name="Rudolf I."/>
        </authorList>
    </citation>
    <scope>NUCLEOTIDE SEQUENCE</scope>
    <source>
        <strain evidence="1">BR149</strain>
    </source>
</reference>
<organism evidence="1 2">
    <name type="scientific">Entomospira culicis</name>
    <dbReference type="NCBI Taxonomy" id="2719989"/>
    <lineage>
        <taxon>Bacteria</taxon>
        <taxon>Pseudomonadati</taxon>
        <taxon>Spirochaetota</taxon>
        <taxon>Spirochaetia</taxon>
        <taxon>Spirochaetales</taxon>
        <taxon>Spirochaetaceae</taxon>
        <taxon>Entomospira</taxon>
    </lineage>
</organism>
<name>A0A968GHY9_9SPIO</name>